<proteinExistence type="predicted"/>
<dbReference type="InterPro" id="IPR003012">
    <property type="entry name" value="Tet_transcr_reg_TetR"/>
</dbReference>
<organism evidence="7 8">
    <name type="scientific">Nesterenkonia lacusekhoensis</name>
    <dbReference type="NCBI Taxonomy" id="150832"/>
    <lineage>
        <taxon>Bacteria</taxon>
        <taxon>Bacillati</taxon>
        <taxon>Actinomycetota</taxon>
        <taxon>Actinomycetes</taxon>
        <taxon>Micrococcales</taxon>
        <taxon>Micrococcaceae</taxon>
        <taxon>Nesterenkonia</taxon>
    </lineage>
</organism>
<evidence type="ECO:0000259" key="6">
    <source>
        <dbReference type="PROSITE" id="PS50977"/>
    </source>
</evidence>
<protein>
    <submittedName>
        <fullName evidence="7">AcrR family transcriptional regulator</fullName>
    </submittedName>
</protein>
<dbReference type="EMBL" id="JAGINX010000001">
    <property type="protein sequence ID" value="MBP2318836.1"/>
    <property type="molecule type" value="Genomic_DNA"/>
</dbReference>
<dbReference type="Pfam" id="PF00440">
    <property type="entry name" value="TetR_N"/>
    <property type="match status" value="1"/>
</dbReference>
<dbReference type="InterPro" id="IPR036271">
    <property type="entry name" value="Tet_transcr_reg_TetR-rel_C_sf"/>
</dbReference>
<dbReference type="SUPFAM" id="SSF48498">
    <property type="entry name" value="Tetracyclin repressor-like, C-terminal domain"/>
    <property type="match status" value="1"/>
</dbReference>
<evidence type="ECO:0000313" key="7">
    <source>
        <dbReference type="EMBL" id="MBP2318836.1"/>
    </source>
</evidence>
<keyword evidence="2" id="KW-0805">Transcription regulation</keyword>
<evidence type="ECO:0000256" key="5">
    <source>
        <dbReference type="PROSITE-ProRule" id="PRU00335"/>
    </source>
</evidence>
<keyword evidence="8" id="KW-1185">Reference proteome</keyword>
<name>A0ABS4T673_9MICC</name>
<dbReference type="InterPro" id="IPR004111">
    <property type="entry name" value="Repressor_TetR_C"/>
</dbReference>
<evidence type="ECO:0000256" key="3">
    <source>
        <dbReference type="ARBA" id="ARBA00023125"/>
    </source>
</evidence>
<dbReference type="RefSeq" id="WP_210049275.1">
    <property type="nucleotide sequence ID" value="NZ_JAGINX010000001.1"/>
</dbReference>
<comment type="caution">
    <text evidence="7">The sequence shown here is derived from an EMBL/GenBank/DDBJ whole genome shotgun (WGS) entry which is preliminary data.</text>
</comment>
<accession>A0ABS4T673</accession>
<dbReference type="PANTHER" id="PTHR30055:SF151">
    <property type="entry name" value="TRANSCRIPTIONAL REGULATORY PROTEIN"/>
    <property type="match status" value="1"/>
</dbReference>
<dbReference type="SUPFAM" id="SSF46689">
    <property type="entry name" value="Homeodomain-like"/>
    <property type="match status" value="1"/>
</dbReference>
<keyword evidence="3 5" id="KW-0238">DNA-binding</keyword>
<dbReference type="InterPro" id="IPR001647">
    <property type="entry name" value="HTH_TetR"/>
</dbReference>
<evidence type="ECO:0000256" key="4">
    <source>
        <dbReference type="ARBA" id="ARBA00023163"/>
    </source>
</evidence>
<reference evidence="7 8" key="1">
    <citation type="submission" date="2021-03" db="EMBL/GenBank/DDBJ databases">
        <title>Sequencing the genomes of 1000 actinobacteria strains.</title>
        <authorList>
            <person name="Klenk H.-P."/>
        </authorList>
    </citation>
    <scope>NUCLEOTIDE SEQUENCE [LARGE SCALE GENOMIC DNA]</scope>
    <source>
        <strain evidence="7 8">DSM 12544</strain>
    </source>
</reference>
<evidence type="ECO:0000256" key="2">
    <source>
        <dbReference type="ARBA" id="ARBA00023015"/>
    </source>
</evidence>
<dbReference type="InterPro" id="IPR050109">
    <property type="entry name" value="HTH-type_TetR-like_transc_reg"/>
</dbReference>
<dbReference type="PROSITE" id="PS50977">
    <property type="entry name" value="HTH_TETR_2"/>
    <property type="match status" value="1"/>
</dbReference>
<keyword evidence="4" id="KW-0804">Transcription</keyword>
<dbReference type="Gene3D" id="1.10.357.10">
    <property type="entry name" value="Tetracycline Repressor, domain 2"/>
    <property type="match status" value="1"/>
</dbReference>
<gene>
    <name evidence="7" type="ORF">JOF45_001855</name>
</gene>
<feature type="domain" description="HTH tetR-type" evidence="6">
    <location>
        <begin position="28"/>
        <end position="88"/>
    </location>
</feature>
<keyword evidence="1" id="KW-0678">Repressor</keyword>
<evidence type="ECO:0000313" key="8">
    <source>
        <dbReference type="Proteomes" id="UP001519331"/>
    </source>
</evidence>
<dbReference type="InterPro" id="IPR009057">
    <property type="entry name" value="Homeodomain-like_sf"/>
</dbReference>
<dbReference type="Gene3D" id="1.10.10.60">
    <property type="entry name" value="Homeodomain-like"/>
    <property type="match status" value="1"/>
</dbReference>
<dbReference type="PANTHER" id="PTHR30055">
    <property type="entry name" value="HTH-TYPE TRANSCRIPTIONAL REGULATOR RUTR"/>
    <property type="match status" value="1"/>
</dbReference>
<feature type="DNA-binding region" description="H-T-H motif" evidence="5">
    <location>
        <begin position="51"/>
        <end position="70"/>
    </location>
</feature>
<sequence>MNEQNPVVQSLRLLWEGLPEPKKGPKPTLTLEQIVQAGVELADQEGLDAVSMRKLAQKLGVGAMSLYRYVPSKTELLNLMLDAVSGPDPTRESAFARGWRAGLEAVGRGGRAQYLTHPWLLQVNWTQPVLGPNSMADMELIFDGLREMPLSDQQKMQVIVALDSYVTGAVRQEILSNRAACESGMTDDQFWESQAPMLEAIFASGRFPVMAALSEDTFAGTWEEHFELGLDLLLDGVEKQVARREASGS</sequence>
<evidence type="ECO:0000256" key="1">
    <source>
        <dbReference type="ARBA" id="ARBA00022491"/>
    </source>
</evidence>
<dbReference type="PRINTS" id="PR00400">
    <property type="entry name" value="TETREPRESSOR"/>
</dbReference>
<dbReference type="Proteomes" id="UP001519331">
    <property type="component" value="Unassembled WGS sequence"/>
</dbReference>
<dbReference type="Pfam" id="PF02909">
    <property type="entry name" value="TetR_C_1"/>
    <property type="match status" value="1"/>
</dbReference>